<feature type="compositionally biased region" description="Polar residues" evidence="3">
    <location>
        <begin position="360"/>
        <end position="378"/>
    </location>
</feature>
<reference evidence="5 6" key="1">
    <citation type="journal article" date="2013" name="Genome Announc.">
        <title>Draft genome sequence of the moderately halophilic gammaproteobacterium Halomonas anticariensis FP35.</title>
        <authorList>
            <person name="Tahrioui A."/>
            <person name="Quesada E."/>
            <person name="Llamas I."/>
        </authorList>
    </citation>
    <scope>NUCLEOTIDE SEQUENCE [LARGE SCALE GENOMIC DNA]</scope>
    <source>
        <strain evidence="6">DSM 16096 / CECT 5854 / LMG 22089 / FP35</strain>
    </source>
</reference>
<evidence type="ECO:0000313" key="5">
    <source>
        <dbReference type="EMBL" id="EPC01252.1"/>
    </source>
</evidence>
<organism evidence="5 6">
    <name type="scientific">Litchfieldella anticariensis (strain DSM 16096 / CECT 5854 / CIP 108499 / LMG 22089 / FP35)</name>
    <name type="common">Halomonas anticariensis</name>
    <dbReference type="NCBI Taxonomy" id="1121939"/>
    <lineage>
        <taxon>Bacteria</taxon>
        <taxon>Pseudomonadati</taxon>
        <taxon>Pseudomonadota</taxon>
        <taxon>Gammaproteobacteria</taxon>
        <taxon>Oceanospirillales</taxon>
        <taxon>Halomonadaceae</taxon>
        <taxon>Litchfieldella</taxon>
    </lineage>
</organism>
<evidence type="ECO:0000259" key="4">
    <source>
        <dbReference type="Pfam" id="PF25917"/>
    </source>
</evidence>
<dbReference type="GO" id="GO:0015562">
    <property type="term" value="F:efflux transmembrane transporter activity"/>
    <property type="evidence" value="ECO:0007669"/>
    <property type="project" value="TreeGrafter"/>
</dbReference>
<evidence type="ECO:0000256" key="2">
    <source>
        <dbReference type="SAM" id="Coils"/>
    </source>
</evidence>
<dbReference type="STRING" id="1121939.L861_11805"/>
<dbReference type="GO" id="GO:1990281">
    <property type="term" value="C:efflux pump complex"/>
    <property type="evidence" value="ECO:0007669"/>
    <property type="project" value="TreeGrafter"/>
</dbReference>
<dbReference type="RefSeq" id="WP_016417942.1">
    <property type="nucleotide sequence ID" value="NZ_AUAB01000025.1"/>
</dbReference>
<accession>S2KGK1</accession>
<dbReference type="Gene3D" id="2.40.30.170">
    <property type="match status" value="1"/>
</dbReference>
<dbReference type="OrthoDB" id="9806939at2"/>
<dbReference type="InterPro" id="IPR006143">
    <property type="entry name" value="RND_pump_MFP"/>
</dbReference>
<dbReference type="PANTHER" id="PTHR30469:SF29">
    <property type="entry name" value="BLR2860 PROTEIN"/>
    <property type="match status" value="1"/>
</dbReference>
<feature type="domain" description="Multidrug resistance protein MdtA-like barrel-sandwich hybrid" evidence="4">
    <location>
        <begin position="75"/>
        <end position="200"/>
    </location>
</feature>
<dbReference type="PROSITE" id="PS51257">
    <property type="entry name" value="PROKAR_LIPOPROTEIN"/>
    <property type="match status" value="1"/>
</dbReference>
<feature type="region of interest" description="Disordered" evidence="3">
    <location>
        <begin position="356"/>
        <end position="388"/>
    </location>
</feature>
<evidence type="ECO:0000256" key="3">
    <source>
        <dbReference type="SAM" id="MobiDB-lite"/>
    </source>
</evidence>
<comment type="caution">
    <text evidence="5">The sequence shown here is derived from an EMBL/GenBank/DDBJ whole genome shotgun (WGS) entry which is preliminary data.</text>
</comment>
<gene>
    <name evidence="5" type="ORF">L861_11805</name>
</gene>
<feature type="coiled-coil region" evidence="2">
    <location>
        <begin position="108"/>
        <end position="135"/>
    </location>
</feature>
<evidence type="ECO:0000313" key="6">
    <source>
        <dbReference type="Proteomes" id="UP000014463"/>
    </source>
</evidence>
<dbReference type="PANTHER" id="PTHR30469">
    <property type="entry name" value="MULTIDRUG RESISTANCE PROTEIN MDTA"/>
    <property type="match status" value="1"/>
</dbReference>
<dbReference type="Proteomes" id="UP000014463">
    <property type="component" value="Unassembled WGS sequence"/>
</dbReference>
<dbReference type="EMBL" id="ASTJ01000036">
    <property type="protein sequence ID" value="EPC01252.1"/>
    <property type="molecule type" value="Genomic_DNA"/>
</dbReference>
<dbReference type="InterPro" id="IPR058625">
    <property type="entry name" value="MdtA-like_BSH"/>
</dbReference>
<keyword evidence="2" id="KW-0175">Coiled coil</keyword>
<dbReference type="PATRIC" id="fig|1121939.11.peg.3424"/>
<evidence type="ECO:0000256" key="1">
    <source>
        <dbReference type="ARBA" id="ARBA00009477"/>
    </source>
</evidence>
<protein>
    <recommendedName>
        <fullName evidence="4">Multidrug resistance protein MdtA-like barrel-sandwich hybrid domain-containing protein</fullName>
    </recommendedName>
</protein>
<name>S2KGK1_LITA3</name>
<sequence length="388" mass="42033">MALRRPSLSFLLASGCGLALVLWLAFGDLQRFRAEAPPADPLTVDPLPRVEVRESLQKAYRPSLIAQGQLTPWHEVELRARASGQIESLAVEVGQDVEAGDLLFRLDQEELPAQLERAKAELELARAELSGAESLRERNLVSRTELLRLASGVAQAVAEVESLRQTLSHTRPRAPFSGRLDRLDVEVGDVLQSGESYALLIEDRQLKARAFVSQRDVLGLTPGLEVRLTLLDGSQLSGELTHVASRGDPDTRTFSIEARVDNPDRRRLGGASATLDILLPERQAHSLSPALLVLDNAGRLGVKTLDDQDRVEFQHVKLLSANDQQAWVTGLPERVRLITLGGGFVESGELVEAVPVAPDSSPTKGATTLANGSLPNTDVSDDSASKGR</sequence>
<dbReference type="Pfam" id="PF25917">
    <property type="entry name" value="BSH_RND"/>
    <property type="match status" value="1"/>
</dbReference>
<dbReference type="AlphaFoldDB" id="S2KGK1"/>
<comment type="similarity">
    <text evidence="1">Belongs to the membrane fusion protein (MFP) (TC 8.A.1) family.</text>
</comment>
<keyword evidence="6" id="KW-1185">Reference proteome</keyword>
<proteinExistence type="inferred from homology"/>
<dbReference type="Gene3D" id="2.40.50.100">
    <property type="match status" value="1"/>
</dbReference>
<dbReference type="Gene3D" id="1.10.287.470">
    <property type="entry name" value="Helix hairpin bin"/>
    <property type="match status" value="1"/>
</dbReference>
<dbReference type="SUPFAM" id="SSF111369">
    <property type="entry name" value="HlyD-like secretion proteins"/>
    <property type="match status" value="1"/>
</dbReference>
<dbReference type="eggNOG" id="COG0845">
    <property type="taxonomic scope" value="Bacteria"/>
</dbReference>
<dbReference type="NCBIfam" id="TIGR01730">
    <property type="entry name" value="RND_mfp"/>
    <property type="match status" value="1"/>
</dbReference>